<organism evidence="1 2">
    <name type="scientific">Candida parapsilosis</name>
    <name type="common">Yeast</name>
    <dbReference type="NCBI Taxonomy" id="5480"/>
    <lineage>
        <taxon>Eukaryota</taxon>
        <taxon>Fungi</taxon>
        <taxon>Dikarya</taxon>
        <taxon>Ascomycota</taxon>
        <taxon>Saccharomycotina</taxon>
        <taxon>Pichiomycetes</taxon>
        <taxon>Debaryomycetaceae</taxon>
        <taxon>Candida/Lodderomyces clade</taxon>
        <taxon>Candida</taxon>
    </lineage>
</organism>
<sequence>MRVLFDWQFLNCIAKSHPQLAMNDDTSTAEIGENGKSYAHLKSILDDERSQPELLITKQTLANSPTILYIYRDFKVRTNKPFKGSSSKLINDAEYQYLTPPEEDSQMDVFDEDDEILDELDTTTYNSTTSLEQLQKEEAPKFELVQLFVKYQSVSVNGVDYKLKSHVRSSCLIRASLAQEEDHILLSLKSGFLILLRVFLVPKQIGDVDFDYQPSSKDKNFLFKPFIVQWWSLQQPHNYPELSTSGYILKSSPSGLSTVSCSASQSFRIYKTLEQSNAGTVLQNHLNIPLNGFLVDCCFIESRSALQSDIFLSLFFTEDRRLYINLFCWFNFYAGDSGISKSTLPLENTFDIPIFIAPLQRNSAYLFVTPKKLTVISVHDIMSGHHEFKSVDFRAGSFPSNYYIPKSQIRSMDHHEVDEVILSSDIGVIYSILVSRNGVESIVPIARASDSITTFTFERVHGGFELIYGSTCGSNKRVLLSNLYEAEYTCDIDNDTKLVHSKAELQKNLDNWAPVVDFQVIPSSQSNKSDELWAITGSSSKTKLTHMKVGFYGVRQGDLYPELRKVVQSWHFKLHTRSILVCAFPFETKLLEYEGLSEEEIVEVEDATISKNEQTIFCCAVNATQLLDAIDSDIDYLIQVTTNSVTLTDLASMSTCITDECILFGEIFANCLILIIERGASTLLGTYAFEPVTTADGEALDINLKLVSEMTLEFQPSMLKRCMVRGIEAFAIGAYEGFIRFYQSDEISWSMIEEVVLTESSADPTDFVPHDLIYTSNQIFVGTTGGYLARTSQQISKWDSILRIGSSEVKLYASMDEEYIFIQCRNLYMMNIRSTSNPNPVHFNDSTPKIVNSLVEFTTPTTYPSHKRLGVFRNNGFVMTDITTYTKPVLKQVQIPDETKKLLYLPHISIFILLCGSRRGKLKFVDRMTFRLLEHTEFSSKRLGEEGVLSKNEVPLCACIWSIKRHDRMTHKVLLGCSNTDSERTAGVVKVLNIKRLKSAEFISISVSELSSFDHSGPITHIQQVQNRIFFTDKQKIYFTFYDEAEKRFSPVQFFKAMPSEITSMSVSGGSKILVTTKEDSLFQIDTSSSNNVLACYPKSIPFLSQVNFKDRVFASAENSSVIVMDSCDSTFYPFKGTKIQMSGIARLVSASLSDTQNEYENGNVVLGVTISGEVFAFRLVDIHGKEIEELLADLNKNSAFKLSLTDHLNKLDRPFISKLSGTGLLSLNKPYFDYPENRHDLNAETPEVVDYDLEELSTTMRFNI</sequence>
<dbReference type="SUPFAM" id="SSF50978">
    <property type="entry name" value="WD40 repeat-like"/>
    <property type="match status" value="1"/>
</dbReference>
<reference evidence="1" key="1">
    <citation type="submission" date="2020-03" db="EMBL/GenBank/DDBJ databases">
        <title>FDA dAtabase for Regulatory Grade micrObial Sequences (FDA-ARGOS): Supporting development and validation of Infectious Disease Dx tests.</title>
        <authorList>
            <person name="Campos J."/>
            <person name="Goldberg B."/>
            <person name="Tallon L."/>
            <person name="Sadzewicz L."/>
            <person name="Vavikolanu K."/>
            <person name="Mehta A."/>
            <person name="Aluvathingal J."/>
            <person name="Nadendla S."/>
            <person name="Nandy P."/>
            <person name="Geyer C."/>
            <person name="Yan Y."/>
            <person name="Sichtig H."/>
        </authorList>
    </citation>
    <scope>NUCLEOTIDE SEQUENCE [LARGE SCALE GENOMIC DNA]</scope>
    <source>
        <strain evidence="1">FDAARGOS_652</strain>
    </source>
</reference>
<dbReference type="Proteomes" id="UP000590412">
    <property type="component" value="Unassembled WGS sequence"/>
</dbReference>
<dbReference type="AlphaFoldDB" id="A0A8X7NP21"/>
<dbReference type="InterPro" id="IPR015943">
    <property type="entry name" value="WD40/YVTN_repeat-like_dom_sf"/>
</dbReference>
<evidence type="ECO:0000313" key="2">
    <source>
        <dbReference type="Proteomes" id="UP000590412"/>
    </source>
</evidence>
<dbReference type="Gene3D" id="2.130.10.10">
    <property type="entry name" value="YVTN repeat-like/Quinoprotein amine dehydrogenase"/>
    <property type="match status" value="1"/>
</dbReference>
<name>A0A8X7NP21_CANPA</name>
<comment type="caution">
    <text evidence="1">The sequence shown here is derived from an EMBL/GenBank/DDBJ whole genome shotgun (WGS) entry which is preliminary data.</text>
</comment>
<accession>A0A8X7NP21</accession>
<dbReference type="InterPro" id="IPR036322">
    <property type="entry name" value="WD40_repeat_dom_sf"/>
</dbReference>
<dbReference type="EMBL" id="JABWAB010000004">
    <property type="protein sequence ID" value="KAF6052990.1"/>
    <property type="molecule type" value="Genomic_DNA"/>
</dbReference>
<proteinExistence type="predicted"/>
<evidence type="ECO:0000313" key="1">
    <source>
        <dbReference type="EMBL" id="KAF6052990.1"/>
    </source>
</evidence>
<gene>
    <name evidence="1" type="ORF">FOB60_003246</name>
</gene>
<protein>
    <submittedName>
        <fullName evidence="1">Mono-functional DNA-alkylating methyl methanesulfonate N-term family protein</fullName>
    </submittedName>
</protein>